<dbReference type="GO" id="GO:0003746">
    <property type="term" value="F:translation elongation factor activity"/>
    <property type="evidence" value="ECO:0007669"/>
    <property type="project" value="UniProtKB-KW"/>
</dbReference>
<dbReference type="GO" id="GO:0031491">
    <property type="term" value="F:nucleosome binding"/>
    <property type="evidence" value="ECO:0007669"/>
    <property type="project" value="TreeGrafter"/>
</dbReference>
<accession>A0A315B113</accession>
<gene>
    <name evidence="1" type="ORF">Pyn_06960</name>
</gene>
<dbReference type="PANTHER" id="PTHR10145:SF6">
    <property type="entry name" value="TRANSCRIPTION ELONGATION FACTOR SPT6"/>
    <property type="match status" value="1"/>
</dbReference>
<proteinExistence type="predicted"/>
<reference evidence="1 2" key="1">
    <citation type="submission" date="2018-02" db="EMBL/GenBank/DDBJ databases">
        <title>Draft genome of wild Prunus yedoensis var. nudiflora.</title>
        <authorList>
            <person name="Baek S."/>
            <person name="Kim J.-H."/>
            <person name="Choi K."/>
            <person name="Kim G.-B."/>
            <person name="Cho A."/>
            <person name="Jang H."/>
            <person name="Shin C.-H."/>
            <person name="Yu H.-J."/>
            <person name="Mun J.-H."/>
        </authorList>
    </citation>
    <scope>NUCLEOTIDE SEQUENCE [LARGE SCALE GENOMIC DNA]</scope>
    <source>
        <strain evidence="2">cv. Jeju island</strain>
        <tissue evidence="1">Leaf</tissue>
    </source>
</reference>
<evidence type="ECO:0000313" key="1">
    <source>
        <dbReference type="EMBL" id="PQQ20026.1"/>
    </source>
</evidence>
<comment type="caution">
    <text evidence="1">The sequence shown here is derived from an EMBL/GenBank/DDBJ whole genome shotgun (WGS) entry which is preliminary data.</text>
</comment>
<dbReference type="OrthoDB" id="10367141at2759"/>
<dbReference type="InterPro" id="IPR037027">
    <property type="entry name" value="YqgF/RNaseH-like_dom_sf"/>
</dbReference>
<dbReference type="AlphaFoldDB" id="A0A315B113"/>
<keyword evidence="1" id="KW-0251">Elongation factor</keyword>
<dbReference type="Proteomes" id="UP000250321">
    <property type="component" value="Unassembled WGS sequence"/>
</dbReference>
<organism evidence="1 2">
    <name type="scientific">Prunus yedoensis var. nudiflora</name>
    <dbReference type="NCBI Taxonomy" id="2094558"/>
    <lineage>
        <taxon>Eukaryota</taxon>
        <taxon>Viridiplantae</taxon>
        <taxon>Streptophyta</taxon>
        <taxon>Embryophyta</taxon>
        <taxon>Tracheophyta</taxon>
        <taxon>Spermatophyta</taxon>
        <taxon>Magnoliopsida</taxon>
        <taxon>eudicotyledons</taxon>
        <taxon>Gunneridae</taxon>
        <taxon>Pentapetalae</taxon>
        <taxon>rosids</taxon>
        <taxon>fabids</taxon>
        <taxon>Rosales</taxon>
        <taxon>Rosaceae</taxon>
        <taxon>Amygdaloideae</taxon>
        <taxon>Amygdaleae</taxon>
        <taxon>Prunus</taxon>
    </lineage>
</organism>
<dbReference type="GO" id="GO:0042393">
    <property type="term" value="F:histone binding"/>
    <property type="evidence" value="ECO:0007669"/>
    <property type="project" value="TreeGrafter"/>
</dbReference>
<dbReference type="STRING" id="2094558.A0A315B113"/>
<dbReference type="PANTHER" id="PTHR10145">
    <property type="entry name" value="TRANSCRIPTION ELONGATION FACTOR SPT6"/>
    <property type="match status" value="1"/>
</dbReference>
<protein>
    <submittedName>
        <fullName evidence="1">Transcription elongation factor SPT6-like</fullName>
    </submittedName>
</protein>
<sequence length="90" mass="10326">MIDHQPLVAILGCVNLSCTRLKEAIHEIYNKMIVEHPRDVGYDMDDLSIVYGDESFARLYENSRISSDQLHVQSGIVKRAWLLGVIFKIH</sequence>
<dbReference type="GO" id="GO:0034728">
    <property type="term" value="P:nucleosome organization"/>
    <property type="evidence" value="ECO:0007669"/>
    <property type="project" value="TreeGrafter"/>
</dbReference>
<evidence type="ECO:0000313" key="2">
    <source>
        <dbReference type="Proteomes" id="UP000250321"/>
    </source>
</evidence>
<keyword evidence="1" id="KW-0648">Protein biosynthesis</keyword>
<dbReference type="EMBL" id="PJQY01000047">
    <property type="protein sequence ID" value="PQQ20026.1"/>
    <property type="molecule type" value="Genomic_DNA"/>
</dbReference>
<keyword evidence="2" id="KW-1185">Reference proteome</keyword>
<name>A0A315B113_PRUYE</name>
<dbReference type="GO" id="GO:0008023">
    <property type="term" value="C:transcription elongation factor complex"/>
    <property type="evidence" value="ECO:0007669"/>
    <property type="project" value="TreeGrafter"/>
</dbReference>
<dbReference type="Gene3D" id="3.30.420.140">
    <property type="entry name" value="YqgF/RNase H-like domain"/>
    <property type="match status" value="1"/>
</dbReference>
<dbReference type="InterPro" id="IPR017072">
    <property type="entry name" value="TF_Spt6"/>
</dbReference>
<dbReference type="GO" id="GO:0140673">
    <property type="term" value="P:transcription elongation-coupled chromatin remodeling"/>
    <property type="evidence" value="ECO:0007669"/>
    <property type="project" value="InterPro"/>
</dbReference>